<keyword evidence="1 2" id="KW-0807">Transducer</keyword>
<dbReference type="Pfam" id="PF00015">
    <property type="entry name" value="MCPsignal"/>
    <property type="match status" value="1"/>
</dbReference>
<feature type="transmembrane region" description="Helical" evidence="3">
    <location>
        <begin position="94"/>
        <end position="127"/>
    </location>
</feature>
<evidence type="ECO:0000313" key="6">
    <source>
        <dbReference type="Proteomes" id="UP001275436"/>
    </source>
</evidence>
<dbReference type="PROSITE" id="PS50111">
    <property type="entry name" value="CHEMOTAXIS_TRANSDUC_2"/>
    <property type="match status" value="1"/>
</dbReference>
<dbReference type="SMART" id="SM00283">
    <property type="entry name" value="MA"/>
    <property type="match status" value="1"/>
</dbReference>
<organism evidence="5 6">
    <name type="scientific">Oceanobacillus kimchii</name>
    <dbReference type="NCBI Taxonomy" id="746691"/>
    <lineage>
        <taxon>Bacteria</taxon>
        <taxon>Bacillati</taxon>
        <taxon>Bacillota</taxon>
        <taxon>Bacilli</taxon>
        <taxon>Bacillales</taxon>
        <taxon>Bacillaceae</taxon>
        <taxon>Oceanobacillus</taxon>
    </lineage>
</organism>
<name>A0ABQ5TFC7_9BACI</name>
<feature type="transmembrane region" description="Helical" evidence="3">
    <location>
        <begin position="12"/>
        <end position="31"/>
    </location>
</feature>
<feature type="transmembrane region" description="Helical" evidence="3">
    <location>
        <begin position="37"/>
        <end position="57"/>
    </location>
</feature>
<dbReference type="Proteomes" id="UP001275436">
    <property type="component" value="Unassembled WGS sequence"/>
</dbReference>
<gene>
    <name evidence="5" type="ORF">MACH08_13580</name>
</gene>
<dbReference type="SUPFAM" id="SSF58104">
    <property type="entry name" value="Methyl-accepting chemotaxis protein (MCP) signaling domain"/>
    <property type="match status" value="1"/>
</dbReference>
<feature type="transmembrane region" description="Helical" evidence="3">
    <location>
        <begin position="69"/>
        <end position="88"/>
    </location>
</feature>
<dbReference type="PANTHER" id="PTHR32089">
    <property type="entry name" value="METHYL-ACCEPTING CHEMOTAXIS PROTEIN MCPB"/>
    <property type="match status" value="1"/>
</dbReference>
<keyword evidence="3" id="KW-0812">Transmembrane</keyword>
<dbReference type="RefSeq" id="WP_017796262.1">
    <property type="nucleotide sequence ID" value="NZ_BSKO01000001.1"/>
</dbReference>
<evidence type="ECO:0000259" key="4">
    <source>
        <dbReference type="PROSITE" id="PS50111"/>
    </source>
</evidence>
<keyword evidence="3" id="KW-0472">Membrane</keyword>
<keyword evidence="6" id="KW-1185">Reference proteome</keyword>
<evidence type="ECO:0000256" key="3">
    <source>
        <dbReference type="SAM" id="Phobius"/>
    </source>
</evidence>
<feature type="transmembrane region" description="Helical" evidence="3">
    <location>
        <begin position="139"/>
        <end position="158"/>
    </location>
</feature>
<dbReference type="Gene3D" id="1.10.287.950">
    <property type="entry name" value="Methyl-accepting chemotaxis protein"/>
    <property type="match status" value="1"/>
</dbReference>
<proteinExistence type="predicted"/>
<evidence type="ECO:0000256" key="1">
    <source>
        <dbReference type="ARBA" id="ARBA00023224"/>
    </source>
</evidence>
<evidence type="ECO:0000313" key="5">
    <source>
        <dbReference type="EMBL" id="GLO65574.1"/>
    </source>
</evidence>
<evidence type="ECO:0000256" key="2">
    <source>
        <dbReference type="PROSITE-ProRule" id="PRU00284"/>
    </source>
</evidence>
<dbReference type="PANTHER" id="PTHR32089:SF112">
    <property type="entry name" value="LYSOZYME-LIKE PROTEIN-RELATED"/>
    <property type="match status" value="1"/>
</dbReference>
<comment type="caution">
    <text evidence="5">The sequence shown here is derived from an EMBL/GenBank/DDBJ whole genome shotgun (WGS) entry which is preliminary data.</text>
</comment>
<reference evidence="5 6" key="1">
    <citation type="submission" date="2023-02" db="EMBL/GenBank/DDBJ databases">
        <title>Oceanobacillus kimchii IFOP_LL358 isolated form Alexandrium catenella lab strain.</title>
        <authorList>
            <person name="Gajardo G."/>
            <person name="Ueki S."/>
            <person name="Maruyama F."/>
        </authorList>
    </citation>
    <scope>NUCLEOTIDE SEQUENCE [LARGE SCALE GENOMIC DNA]</scope>
    <source>
        <strain evidence="5 6">IFOP_LL358</strain>
    </source>
</reference>
<keyword evidence="3" id="KW-1133">Transmembrane helix</keyword>
<dbReference type="EMBL" id="BSKO01000001">
    <property type="protein sequence ID" value="GLO65574.1"/>
    <property type="molecule type" value="Genomic_DNA"/>
</dbReference>
<dbReference type="InterPro" id="IPR004089">
    <property type="entry name" value="MCPsignal_dom"/>
</dbReference>
<feature type="domain" description="Methyl-accepting transducer" evidence="4">
    <location>
        <begin position="216"/>
        <end position="456"/>
    </location>
</feature>
<accession>A0ABQ5TFC7</accession>
<sequence length="488" mass="54249">MNNKNSIVKKQYTIIFYILLFSILLGVGAELVVGAPIANILAIFIGGVIGLIIIWVLNRSERNTHFIPYIVIVAITGVALIVMMSSAYVTNMLFMFYLLAVSALSLSIPALITGGVVGLLLLSYFVLEKGAAIGFDSRSMAITLVFYTLVFIVLFIQVKITQMLLINAEKLLEESKKLTDSQMEQSKLVKSGVSQVHQKMQVIEKESHWNFQSMMEMRDAFKEMNEATQIQSQAATTISETTEMTNQQIKHMIDLFTKLKNDGHDLEALSKSGSQSIGELNEMMDGFQQSFNDLSTNMKQLERTIKESTEFITEIQSIASQTNLLALNASIEAARAGEAGKGFAVVAEEIRKLAETSKSTAEKIEINMEGIQQGAIHTQQEVYQNGEKLERSVKRVNKASDNFSIISKEILRFLNYTADLRHRGHNIQTSSIEIDQSLDRLVSIIEENTATMEQMEATVEQQASRMGVLTEAIEATNEAAASLEMKKV</sequence>
<protein>
    <recommendedName>
        <fullName evidence="4">Methyl-accepting transducer domain-containing protein</fullName>
    </recommendedName>
</protein>